<feature type="compositionally biased region" description="Polar residues" evidence="1">
    <location>
        <begin position="81"/>
        <end position="92"/>
    </location>
</feature>
<evidence type="ECO:0000313" key="4">
    <source>
        <dbReference type="Proteomes" id="UP001235939"/>
    </source>
</evidence>
<evidence type="ECO:0000256" key="1">
    <source>
        <dbReference type="SAM" id="MobiDB-lite"/>
    </source>
</evidence>
<organism evidence="3 4">
    <name type="scientific">Cordylochernes scorpioides</name>
    <dbReference type="NCBI Taxonomy" id="51811"/>
    <lineage>
        <taxon>Eukaryota</taxon>
        <taxon>Metazoa</taxon>
        <taxon>Ecdysozoa</taxon>
        <taxon>Arthropoda</taxon>
        <taxon>Chelicerata</taxon>
        <taxon>Arachnida</taxon>
        <taxon>Pseudoscorpiones</taxon>
        <taxon>Cheliferoidea</taxon>
        <taxon>Chernetidae</taxon>
        <taxon>Cordylochernes</taxon>
    </lineage>
</organism>
<dbReference type="Proteomes" id="UP001235939">
    <property type="component" value="Chromosome 21"/>
</dbReference>
<proteinExistence type="predicted"/>
<protein>
    <recommendedName>
        <fullName evidence="2">Apple domain-containing protein</fullName>
    </recommendedName>
</protein>
<name>A0ABY6LM31_9ARAC</name>
<accession>A0ABY6LM31</accession>
<feature type="domain" description="Apple" evidence="2">
    <location>
        <begin position="190"/>
        <end position="271"/>
    </location>
</feature>
<feature type="domain" description="Apple" evidence="2">
    <location>
        <begin position="1"/>
        <end position="69"/>
    </location>
</feature>
<keyword evidence="4" id="KW-1185">Reference proteome</keyword>
<dbReference type="SMART" id="SM00473">
    <property type="entry name" value="PAN_AP"/>
    <property type="match status" value="2"/>
</dbReference>
<sequence length="287" mass="32472">MLYASRTVTGAESPFRCERECDLEARFTCRSVTFLEAEAVCLLSSESRASVPAPALRFHPRALYSQKNCREPRPPGLTTHAGLSTGSTTTPGFTRPPSPAAFCSFERTVGVELRFVPRERLPSRSPVGVVGACHRECLRVGSECRAFLVQYGKFQSCFWLRDAALENKEALIPANDFAYFEKVCYRERPCPKLWAFERVPGHVLQMRATREFPHVPTRVDCEELCLRERCRSAVYLYRPRICRLYSGATRRSHPSSFQRVPDHVDYLENQCVPGGCFCDDPCSPTSL</sequence>
<dbReference type="PANTHER" id="PTHR47327:SF1">
    <property type="entry name" value="RE15579P"/>
    <property type="match status" value="1"/>
</dbReference>
<dbReference type="PROSITE" id="PS50948">
    <property type="entry name" value="PAN"/>
    <property type="match status" value="3"/>
</dbReference>
<dbReference type="Gene3D" id="3.50.4.10">
    <property type="entry name" value="Hepatocyte Growth Factor"/>
    <property type="match status" value="2"/>
</dbReference>
<dbReference type="Pfam" id="PF00024">
    <property type="entry name" value="PAN_1"/>
    <property type="match status" value="2"/>
</dbReference>
<evidence type="ECO:0000259" key="2">
    <source>
        <dbReference type="PROSITE" id="PS50948"/>
    </source>
</evidence>
<feature type="region of interest" description="Disordered" evidence="1">
    <location>
        <begin position="73"/>
        <end position="93"/>
    </location>
</feature>
<feature type="domain" description="Apple" evidence="2">
    <location>
        <begin position="103"/>
        <end position="184"/>
    </location>
</feature>
<dbReference type="SUPFAM" id="SSF57414">
    <property type="entry name" value="Hairpin loop containing domain-like"/>
    <property type="match status" value="3"/>
</dbReference>
<dbReference type="EMBL" id="CP092883">
    <property type="protein sequence ID" value="UYV82227.1"/>
    <property type="molecule type" value="Genomic_DNA"/>
</dbReference>
<dbReference type="InterPro" id="IPR003609">
    <property type="entry name" value="Pan_app"/>
</dbReference>
<dbReference type="PANTHER" id="PTHR47327">
    <property type="entry name" value="FI18240P1-RELATED"/>
    <property type="match status" value="1"/>
</dbReference>
<evidence type="ECO:0000313" key="3">
    <source>
        <dbReference type="EMBL" id="UYV82227.1"/>
    </source>
</evidence>
<gene>
    <name evidence="3" type="ORF">LAZ67_21001395</name>
</gene>
<reference evidence="3 4" key="1">
    <citation type="submission" date="2022-01" db="EMBL/GenBank/DDBJ databases">
        <title>A chromosomal length assembly of Cordylochernes scorpioides.</title>
        <authorList>
            <person name="Zeh D."/>
            <person name="Zeh J."/>
        </authorList>
    </citation>
    <scope>NUCLEOTIDE SEQUENCE [LARGE SCALE GENOMIC DNA]</scope>
    <source>
        <strain evidence="3">IN4F17</strain>
        <tissue evidence="3">Whole Body</tissue>
    </source>
</reference>
<dbReference type="InterPro" id="IPR052774">
    <property type="entry name" value="Celegans_DevNeuronal_Protein"/>
</dbReference>